<dbReference type="Proteomes" id="UP000278807">
    <property type="component" value="Unassembled WGS sequence"/>
</dbReference>
<reference evidence="1 2" key="1">
    <citation type="submission" date="2018-11" db="EMBL/GenBank/DDBJ databases">
        <authorList>
            <consortium name="Pathogen Informatics"/>
        </authorList>
    </citation>
    <scope>NUCLEOTIDE SEQUENCE [LARGE SCALE GENOMIC DNA]</scope>
</reference>
<name>A0A3P7VZY5_RODNA</name>
<organism evidence="1 2">
    <name type="scientific">Rodentolepis nana</name>
    <name type="common">Dwarf tapeworm</name>
    <name type="synonym">Hymenolepis nana</name>
    <dbReference type="NCBI Taxonomy" id="102285"/>
    <lineage>
        <taxon>Eukaryota</taxon>
        <taxon>Metazoa</taxon>
        <taxon>Spiralia</taxon>
        <taxon>Lophotrochozoa</taxon>
        <taxon>Platyhelminthes</taxon>
        <taxon>Cestoda</taxon>
        <taxon>Eucestoda</taxon>
        <taxon>Cyclophyllidea</taxon>
        <taxon>Hymenolepididae</taxon>
        <taxon>Rodentolepis</taxon>
    </lineage>
</organism>
<proteinExistence type="predicted"/>
<sequence length="115" mass="11979">MELLHGVGVDIPSTVSFSEIGGGTTSPLQLGVDFISTVTLLTEFAADEVNVEMVLLTDVVTVVDIPLLASESQPLEVVDSSSITLEEVEIVEEAEVSEQVLSQVAAPSGGPRPPC</sequence>
<gene>
    <name evidence="1" type="ORF">HNAJ_LOCUS11626</name>
</gene>
<protein>
    <submittedName>
        <fullName evidence="1">Uncharacterized protein</fullName>
    </submittedName>
</protein>
<dbReference type="AlphaFoldDB" id="A0A3P7VZY5"/>
<keyword evidence="2" id="KW-1185">Reference proteome</keyword>
<accession>A0A3P7VZY5</accession>
<evidence type="ECO:0000313" key="2">
    <source>
        <dbReference type="Proteomes" id="UP000278807"/>
    </source>
</evidence>
<dbReference type="EMBL" id="UZAE01013684">
    <property type="protein sequence ID" value="VDO10888.1"/>
    <property type="molecule type" value="Genomic_DNA"/>
</dbReference>
<evidence type="ECO:0000313" key="1">
    <source>
        <dbReference type="EMBL" id="VDO10888.1"/>
    </source>
</evidence>